<feature type="region of interest" description="Disordered" evidence="12">
    <location>
        <begin position="423"/>
        <end position="481"/>
    </location>
</feature>
<evidence type="ECO:0000256" key="5">
    <source>
        <dbReference type="ARBA" id="ARBA00022701"/>
    </source>
</evidence>
<evidence type="ECO:0000259" key="13">
    <source>
        <dbReference type="Pfam" id="PF13851"/>
    </source>
</evidence>
<dbReference type="VEuPathDB" id="ToxoDB:EMH_0054830"/>
<evidence type="ECO:0000256" key="3">
    <source>
        <dbReference type="ARBA" id="ARBA00009859"/>
    </source>
</evidence>
<sequence length="494" mass="56239">MAEKKSQETEKPGDDGESAELEELRTLQELRSKAQEEVDSLRALLEKTRQGRIKLQLETQLLAAADKYFQKTLAATQARTMEFKAMTQKEADETREEVEALQKTLDQHLKKIKETFEKSTEELQLQCERERKELEESLELQENVAMLEVEEQKNCHKNKLKEFNEEALGRLKAYYEDITRDNLQLVKKLRAENERMSANNKRLKKEIEIMAAQNAKIREPLREQEALKARLKVQLRFVEKDKLVLRNLKRRNQMMEENIKNARMEVRNLEHQKKAISRSIGQLQQSLRNVQQETGGGSAAHGALLRIQATETLAQLDSSFQQIQQAQSRSTLPQGVSSAICELIQDTIIDHNKCEKDLKEELRRCVEAYNDMLVFMRHRLGELNVPHSSIKAKSIVYENAEALLNITDESFTAFETATENETVANQQSDQASVESKGNDELAVSGASTGTPPEDEHIGTKSSSHPSGWAITYPSAKGSDNIHLGQVTLRRLTGT</sequence>
<dbReference type="AlphaFoldDB" id="U6JX49"/>
<keyword evidence="9" id="KW-0206">Cytoskeleton</keyword>
<dbReference type="GO" id="GO:0031267">
    <property type="term" value="F:small GTPase binding"/>
    <property type="evidence" value="ECO:0007669"/>
    <property type="project" value="InterPro"/>
</dbReference>
<dbReference type="RefSeq" id="XP_013352617.1">
    <property type="nucleotide sequence ID" value="XM_013497163.1"/>
</dbReference>
<keyword evidence="15" id="KW-1185">Reference proteome</keyword>
<dbReference type="GO" id="GO:0008017">
    <property type="term" value="F:microtubule binding"/>
    <property type="evidence" value="ECO:0007669"/>
    <property type="project" value="InterPro"/>
</dbReference>
<evidence type="ECO:0000313" key="15">
    <source>
        <dbReference type="Proteomes" id="UP000030744"/>
    </source>
</evidence>
<dbReference type="PANTHER" id="PTHR31543:SF0">
    <property type="entry name" value="DYNEIN REGULATORY COMPLEX SUBUNIT 4"/>
    <property type="match status" value="1"/>
</dbReference>
<keyword evidence="10" id="KW-0966">Cell projection</keyword>
<name>U6JX49_9EIME</name>
<evidence type="ECO:0000256" key="10">
    <source>
        <dbReference type="ARBA" id="ARBA00023273"/>
    </source>
</evidence>
<evidence type="ECO:0000256" key="9">
    <source>
        <dbReference type="ARBA" id="ARBA00023212"/>
    </source>
</evidence>
<feature type="compositionally biased region" description="Polar residues" evidence="12">
    <location>
        <begin position="423"/>
        <end position="435"/>
    </location>
</feature>
<dbReference type="InterPro" id="IPR039308">
    <property type="entry name" value="GAS8"/>
</dbReference>
<feature type="compositionally biased region" description="Basic and acidic residues" evidence="12">
    <location>
        <begin position="1"/>
        <end position="14"/>
    </location>
</feature>
<proteinExistence type="inferred from homology"/>
<evidence type="ECO:0000256" key="1">
    <source>
        <dbReference type="ARBA" id="ARBA00004230"/>
    </source>
</evidence>
<dbReference type="GO" id="GO:0031514">
    <property type="term" value="C:motile cilium"/>
    <property type="evidence" value="ECO:0007669"/>
    <property type="project" value="UniProtKB-SubCell"/>
</dbReference>
<dbReference type="InterPro" id="IPR025593">
    <property type="entry name" value="GAS8_dom"/>
</dbReference>
<evidence type="ECO:0000256" key="2">
    <source>
        <dbReference type="ARBA" id="ARBA00004245"/>
    </source>
</evidence>
<keyword evidence="7 11" id="KW-0175">Coiled coil</keyword>
<evidence type="ECO:0000313" key="14">
    <source>
        <dbReference type="EMBL" id="CDJ30050.1"/>
    </source>
</evidence>
<dbReference type="PANTHER" id="PTHR31543">
    <property type="entry name" value="DYNEIN REGULATORY COMPLEX SUBUNIT 4"/>
    <property type="match status" value="1"/>
</dbReference>
<evidence type="ECO:0000256" key="8">
    <source>
        <dbReference type="ARBA" id="ARBA00023069"/>
    </source>
</evidence>
<feature type="domain" description="Growth arrest-specific protein 8" evidence="13">
    <location>
        <begin position="160"/>
        <end position="353"/>
    </location>
</feature>
<reference evidence="14" key="1">
    <citation type="submission" date="2013-10" db="EMBL/GenBank/DDBJ databases">
        <title>Genomic analysis of the causative agents of coccidiosis in chickens.</title>
        <authorList>
            <person name="Reid A.J."/>
            <person name="Blake D."/>
            <person name="Billington K."/>
            <person name="Browne H."/>
            <person name="Dunn M."/>
            <person name="Hung S."/>
            <person name="Kawahara F."/>
            <person name="Miranda-Saavedra D."/>
            <person name="Mourier T."/>
            <person name="Nagra H."/>
            <person name="Otto T.D."/>
            <person name="Rawlings N."/>
            <person name="Sanchez A."/>
            <person name="Sanders M."/>
            <person name="Subramaniam C."/>
            <person name="Tay Y."/>
            <person name="Dear P."/>
            <person name="Doerig C."/>
            <person name="Gruber A."/>
            <person name="Parkinson J."/>
            <person name="Shirley M."/>
            <person name="Wan K.L."/>
            <person name="Berriman M."/>
            <person name="Tomley F."/>
            <person name="Pain A."/>
        </authorList>
    </citation>
    <scope>NUCLEOTIDE SEQUENCE [LARGE SCALE GENOMIC DNA]</scope>
    <source>
        <strain evidence="14">Houghton</strain>
    </source>
</reference>
<evidence type="ECO:0000256" key="12">
    <source>
        <dbReference type="SAM" id="MobiDB-lite"/>
    </source>
</evidence>
<dbReference type="Proteomes" id="UP000030744">
    <property type="component" value="Unassembled WGS sequence"/>
</dbReference>
<comment type="subcellular location">
    <subcellularLocation>
        <location evidence="1">Cell projection</location>
        <location evidence="1">Cilium</location>
        <location evidence="1">Flagellum</location>
    </subcellularLocation>
    <subcellularLocation>
        <location evidence="2">Cytoplasm</location>
        <location evidence="2">Cytoskeleton</location>
    </subcellularLocation>
</comment>
<evidence type="ECO:0000256" key="7">
    <source>
        <dbReference type="ARBA" id="ARBA00023054"/>
    </source>
</evidence>
<feature type="coiled-coil region" evidence="11">
    <location>
        <begin position="84"/>
        <end position="293"/>
    </location>
</feature>
<dbReference type="GO" id="GO:0005794">
    <property type="term" value="C:Golgi apparatus"/>
    <property type="evidence" value="ECO:0007669"/>
    <property type="project" value="TreeGrafter"/>
</dbReference>
<keyword evidence="4" id="KW-0963">Cytoplasm</keyword>
<accession>U6JX49</accession>
<evidence type="ECO:0000256" key="4">
    <source>
        <dbReference type="ARBA" id="ARBA00022490"/>
    </source>
</evidence>
<feature type="region of interest" description="Disordered" evidence="12">
    <location>
        <begin position="1"/>
        <end position="21"/>
    </location>
</feature>
<dbReference type="Pfam" id="PF13851">
    <property type="entry name" value="GAS"/>
    <property type="match status" value="1"/>
</dbReference>
<organism evidence="14 15">
    <name type="scientific">Eimeria mitis</name>
    <dbReference type="NCBI Taxonomy" id="44415"/>
    <lineage>
        <taxon>Eukaryota</taxon>
        <taxon>Sar</taxon>
        <taxon>Alveolata</taxon>
        <taxon>Apicomplexa</taxon>
        <taxon>Conoidasida</taxon>
        <taxon>Coccidia</taxon>
        <taxon>Eucoccidiorida</taxon>
        <taxon>Eimeriorina</taxon>
        <taxon>Eimeriidae</taxon>
        <taxon>Eimeria</taxon>
    </lineage>
</organism>
<dbReference type="OrthoDB" id="767661at2759"/>
<keyword evidence="5" id="KW-0493">Microtubule</keyword>
<keyword evidence="8" id="KW-0969">Cilium</keyword>
<protein>
    <submittedName>
        <fullName evidence="14">Growth-arrest-specific protein 8, putative</fullName>
    </submittedName>
</protein>
<dbReference type="EMBL" id="HG682271">
    <property type="protein sequence ID" value="CDJ30050.1"/>
    <property type="molecule type" value="Genomic_DNA"/>
</dbReference>
<evidence type="ECO:0000256" key="6">
    <source>
        <dbReference type="ARBA" id="ARBA00022846"/>
    </source>
</evidence>
<dbReference type="GO" id="GO:0005874">
    <property type="term" value="C:microtubule"/>
    <property type="evidence" value="ECO:0007669"/>
    <property type="project" value="UniProtKB-KW"/>
</dbReference>
<reference evidence="14" key="2">
    <citation type="submission" date="2013-10" db="EMBL/GenBank/DDBJ databases">
        <authorList>
            <person name="Aslett M."/>
        </authorList>
    </citation>
    <scope>NUCLEOTIDE SEQUENCE [LARGE SCALE GENOMIC DNA]</scope>
    <source>
        <strain evidence="14">Houghton</strain>
    </source>
</reference>
<keyword evidence="6" id="KW-0282">Flagellum</keyword>
<dbReference type="GeneID" id="25380144"/>
<dbReference type="GO" id="GO:0048870">
    <property type="term" value="P:cell motility"/>
    <property type="evidence" value="ECO:0007669"/>
    <property type="project" value="InterPro"/>
</dbReference>
<gene>
    <name evidence="14" type="ORF">EMH_0054830</name>
</gene>
<comment type="similarity">
    <text evidence="3">Belongs to the DRC4 family.</text>
</comment>
<evidence type="ECO:0000256" key="11">
    <source>
        <dbReference type="SAM" id="Coils"/>
    </source>
</evidence>